<dbReference type="GO" id="GO:0006081">
    <property type="term" value="P:aldehyde metabolic process"/>
    <property type="evidence" value="ECO:0007669"/>
    <property type="project" value="InterPro"/>
</dbReference>
<organism evidence="9 10">
    <name type="scientific">Hyphococcus flavus</name>
    <dbReference type="NCBI Taxonomy" id="1866326"/>
    <lineage>
        <taxon>Bacteria</taxon>
        <taxon>Pseudomonadati</taxon>
        <taxon>Pseudomonadota</taxon>
        <taxon>Alphaproteobacteria</taxon>
        <taxon>Parvularculales</taxon>
        <taxon>Parvularculaceae</taxon>
        <taxon>Hyphococcus</taxon>
    </lineage>
</organism>
<dbReference type="Gene3D" id="3.40.309.10">
    <property type="entry name" value="Aldehyde Dehydrogenase, Chain A, domain 2"/>
    <property type="match status" value="1"/>
</dbReference>
<keyword evidence="10" id="KW-1185">Reference proteome</keyword>
<evidence type="ECO:0000313" key="9">
    <source>
        <dbReference type="EMBL" id="WDI30458.1"/>
    </source>
</evidence>
<protein>
    <recommendedName>
        <fullName evidence="4">Aldehyde dehydrogenase</fullName>
    </recommendedName>
</protein>
<dbReference type="RefSeq" id="WP_274492260.1">
    <property type="nucleotide sequence ID" value="NZ_CP118166.1"/>
</dbReference>
<evidence type="ECO:0000313" key="10">
    <source>
        <dbReference type="Proteomes" id="UP001214043"/>
    </source>
</evidence>
<comment type="similarity">
    <text evidence="1 4 7">Belongs to the aldehyde dehydrogenase family.</text>
</comment>
<name>A0AAE9ZA77_9PROT</name>
<dbReference type="InterPro" id="IPR016163">
    <property type="entry name" value="Ald_DH_C"/>
</dbReference>
<evidence type="ECO:0000256" key="6">
    <source>
        <dbReference type="PROSITE-ProRule" id="PRU10007"/>
    </source>
</evidence>
<dbReference type="GO" id="GO:0005737">
    <property type="term" value="C:cytoplasm"/>
    <property type="evidence" value="ECO:0007669"/>
    <property type="project" value="TreeGrafter"/>
</dbReference>
<evidence type="ECO:0000256" key="1">
    <source>
        <dbReference type="ARBA" id="ARBA00009986"/>
    </source>
</evidence>
<dbReference type="CDD" id="cd07133">
    <property type="entry name" value="ALDH_CALDH_CalB"/>
    <property type="match status" value="1"/>
</dbReference>
<sequence length="482" mass="52132">MPADTAHTPDREKTEGEQELARLFSLQKQAYLAAPYPTYSERIDRLDLLIRLTETNEDKFIEAISADFGNRSSFETVVAEIVVTVSGAKHARKHLKHWMRPRGVATPVHMLPAKSRIEPQPLGVVGIISPWNYPLQLALAPAAAALAAGNRVLIKPSELTPRLSEVLQQAIASQFDETVCAVVTGGVGTGQAFTETPFDHFLFTGSTAVGARVAQAAAKNLTPVTLELGGKSPAIIDDSADIGDAAKSIAYGKMLNAGQTCVAPDYVLTPHAKLDATVEAIAGAARKLYPAIDTTDDYTSIISDRHFARLKSMIEKVRDQGVKIVEVGSSNALHPQRKLPLTIMIDPPVDSDVMKEEIFGPILPILPADTTDAAVQHVNAGDRPLALYWYGKDDNARDYILQNTVSGGVTVNDALWHVAQENLPFGGVGKSGIGSYHGEAGFTTFSHMKPVFYQSRFANGSIMHPPYTDKTSKILSFVRKII</sequence>
<reference evidence="9" key="1">
    <citation type="submission" date="2023-02" db="EMBL/GenBank/DDBJ databases">
        <title>Genome sequence of Hyphococcus flavus.</title>
        <authorList>
            <person name="Rong J.-C."/>
            <person name="Zhao Q."/>
            <person name="Yi M."/>
            <person name="Wu J.-Y."/>
        </authorList>
    </citation>
    <scope>NUCLEOTIDE SEQUENCE</scope>
    <source>
        <strain evidence="9">MCCC 1K03223</strain>
    </source>
</reference>
<keyword evidence="3" id="KW-0520">NAD</keyword>
<evidence type="ECO:0000259" key="8">
    <source>
        <dbReference type="Pfam" id="PF00171"/>
    </source>
</evidence>
<dbReference type="Gene3D" id="3.40.605.10">
    <property type="entry name" value="Aldehyde Dehydrogenase, Chain A, domain 1"/>
    <property type="match status" value="1"/>
</dbReference>
<dbReference type="InterPro" id="IPR029510">
    <property type="entry name" value="Ald_DH_CS_GLU"/>
</dbReference>
<gene>
    <name evidence="9" type="ORF">PUV54_10865</name>
</gene>
<evidence type="ECO:0000256" key="3">
    <source>
        <dbReference type="ARBA" id="ARBA00023027"/>
    </source>
</evidence>
<dbReference type="PANTHER" id="PTHR43570:SF20">
    <property type="entry name" value="ALDEHYDE DEHYDROGENASE ALDX-RELATED"/>
    <property type="match status" value="1"/>
</dbReference>
<dbReference type="PIRSF" id="PIRSF036492">
    <property type="entry name" value="ALDH"/>
    <property type="match status" value="1"/>
</dbReference>
<dbReference type="EMBL" id="CP118166">
    <property type="protein sequence ID" value="WDI30458.1"/>
    <property type="molecule type" value="Genomic_DNA"/>
</dbReference>
<dbReference type="SUPFAM" id="SSF53720">
    <property type="entry name" value="ALDH-like"/>
    <property type="match status" value="1"/>
</dbReference>
<evidence type="ECO:0000256" key="2">
    <source>
        <dbReference type="ARBA" id="ARBA00023002"/>
    </source>
</evidence>
<keyword evidence="2 4" id="KW-0560">Oxidoreductase</keyword>
<evidence type="ECO:0000256" key="4">
    <source>
        <dbReference type="PIRNR" id="PIRNR036492"/>
    </source>
</evidence>
<dbReference type="InterPro" id="IPR015590">
    <property type="entry name" value="Aldehyde_DH_dom"/>
</dbReference>
<feature type="domain" description="Aldehyde dehydrogenase" evidence="8">
    <location>
        <begin position="38"/>
        <end position="450"/>
    </location>
</feature>
<dbReference type="InterPro" id="IPR012394">
    <property type="entry name" value="Aldehyde_DH_NAD(P)"/>
</dbReference>
<dbReference type="GO" id="GO:0004029">
    <property type="term" value="F:aldehyde dehydrogenase (NAD+) activity"/>
    <property type="evidence" value="ECO:0007669"/>
    <property type="project" value="TreeGrafter"/>
</dbReference>
<proteinExistence type="inferred from homology"/>
<dbReference type="KEGG" id="hfl:PUV54_10865"/>
<accession>A0AAE9ZA77</accession>
<dbReference type="FunFam" id="3.40.605.10:FF:000004">
    <property type="entry name" value="Aldehyde dehydrogenase"/>
    <property type="match status" value="1"/>
</dbReference>
<evidence type="ECO:0000256" key="7">
    <source>
        <dbReference type="RuleBase" id="RU003345"/>
    </source>
</evidence>
<dbReference type="Proteomes" id="UP001214043">
    <property type="component" value="Chromosome"/>
</dbReference>
<feature type="active site" evidence="5">
    <location>
        <position position="261"/>
    </location>
</feature>
<dbReference type="Pfam" id="PF00171">
    <property type="entry name" value="Aldedh"/>
    <property type="match status" value="1"/>
</dbReference>
<dbReference type="InterPro" id="IPR016161">
    <property type="entry name" value="Ald_DH/histidinol_DH"/>
</dbReference>
<dbReference type="PROSITE" id="PS00687">
    <property type="entry name" value="ALDEHYDE_DEHYDR_GLU"/>
    <property type="match status" value="1"/>
</dbReference>
<feature type="active site" evidence="5 6">
    <location>
        <position position="227"/>
    </location>
</feature>
<dbReference type="InterPro" id="IPR016162">
    <property type="entry name" value="Ald_DH_N"/>
</dbReference>
<dbReference type="PANTHER" id="PTHR43570">
    <property type="entry name" value="ALDEHYDE DEHYDROGENASE"/>
    <property type="match status" value="1"/>
</dbReference>
<dbReference type="AlphaFoldDB" id="A0AAE9ZA77"/>
<evidence type="ECO:0000256" key="5">
    <source>
        <dbReference type="PIRSR" id="PIRSR036492-1"/>
    </source>
</evidence>